<name>A0A438C7A1_VITVI</name>
<dbReference type="InterPro" id="IPR057670">
    <property type="entry name" value="SH3_retrovirus"/>
</dbReference>
<organism evidence="3 4">
    <name type="scientific">Vitis vinifera</name>
    <name type="common">Grape</name>
    <dbReference type="NCBI Taxonomy" id="29760"/>
    <lineage>
        <taxon>Eukaryota</taxon>
        <taxon>Viridiplantae</taxon>
        <taxon>Streptophyta</taxon>
        <taxon>Embryophyta</taxon>
        <taxon>Tracheophyta</taxon>
        <taxon>Spermatophyta</taxon>
        <taxon>Magnoliopsida</taxon>
        <taxon>eudicotyledons</taxon>
        <taxon>Gunneridae</taxon>
        <taxon>Pentapetalae</taxon>
        <taxon>rosids</taxon>
        <taxon>Vitales</taxon>
        <taxon>Vitaceae</taxon>
        <taxon>Viteae</taxon>
        <taxon>Vitis</taxon>
    </lineage>
</organism>
<dbReference type="Proteomes" id="UP000288805">
    <property type="component" value="Unassembled WGS sequence"/>
</dbReference>
<reference evidence="3 4" key="1">
    <citation type="journal article" date="2018" name="PLoS Genet.">
        <title>Population sequencing reveals clonal diversity and ancestral inbreeding in the grapevine cultivar Chardonnay.</title>
        <authorList>
            <person name="Roach M.J."/>
            <person name="Johnson D.L."/>
            <person name="Bohlmann J."/>
            <person name="van Vuuren H.J."/>
            <person name="Jones S.J."/>
            <person name="Pretorius I.S."/>
            <person name="Schmidt S.A."/>
            <person name="Borneman A.R."/>
        </authorList>
    </citation>
    <scope>NUCLEOTIDE SEQUENCE [LARGE SCALE GENOMIC DNA]</scope>
    <source>
        <strain evidence="4">cv. Chardonnay</strain>
        <tissue evidence="3">Leaf</tissue>
    </source>
</reference>
<dbReference type="Pfam" id="PF25597">
    <property type="entry name" value="SH3_retrovirus"/>
    <property type="match status" value="1"/>
</dbReference>
<evidence type="ECO:0000313" key="3">
    <source>
        <dbReference type="EMBL" id="RVW19135.1"/>
    </source>
</evidence>
<feature type="region of interest" description="Disordered" evidence="1">
    <location>
        <begin position="202"/>
        <end position="240"/>
    </location>
</feature>
<comment type="caution">
    <text evidence="3">The sequence shown here is derived from an EMBL/GenBank/DDBJ whole genome shotgun (WGS) entry which is preliminary data.</text>
</comment>
<protein>
    <recommendedName>
        <fullName evidence="2">Retroviral polymerase SH3-like domain-containing protein</fullName>
    </recommendedName>
</protein>
<evidence type="ECO:0000313" key="4">
    <source>
        <dbReference type="Proteomes" id="UP000288805"/>
    </source>
</evidence>
<dbReference type="AlphaFoldDB" id="A0A438C7A1"/>
<sequence>MRDPILDLEETYVYVCRDFVRRAAPNGEPGHSELSTMVARRVKYQQLYPEWWDFAKAPREQNSKINHHASIVLVEPSHAFNRNLKKASSFIATSENVGKTLHTSIPVSHSEWIIDSAFVHLHKGLRTKLEPQTLQCVFVGYVLHKKGYRCYHSPSRKLYVTLDVVFHENDMNYSESSLQGENRDEVETLHHPLDNLDFIRGDNLGTSGECPSDDNNMDNKEECPSETGDGPKYFEDENQG</sequence>
<evidence type="ECO:0000256" key="1">
    <source>
        <dbReference type="SAM" id="MobiDB-lite"/>
    </source>
</evidence>
<evidence type="ECO:0000259" key="2">
    <source>
        <dbReference type="Pfam" id="PF25597"/>
    </source>
</evidence>
<proteinExistence type="predicted"/>
<dbReference type="EMBL" id="QGNW01002502">
    <property type="protein sequence ID" value="RVW19135.1"/>
    <property type="molecule type" value="Genomic_DNA"/>
</dbReference>
<accession>A0A438C7A1</accession>
<feature type="domain" description="Retroviral polymerase SH3-like" evidence="2">
    <location>
        <begin position="117"/>
        <end position="175"/>
    </location>
</feature>
<gene>
    <name evidence="3" type="ORF">CK203_095152</name>
</gene>